<dbReference type="WBParaSite" id="MCU_008665-RA">
    <property type="protein sequence ID" value="MCU_008665-RA"/>
    <property type="gene ID" value="MCU_008665"/>
</dbReference>
<name>A0A5K3FJ82_MESCO</name>
<dbReference type="AlphaFoldDB" id="A0A5K3FJ82"/>
<proteinExistence type="predicted"/>
<sequence length="66" mass="7405">MSSDAGILNSPLIRTNIYLGVSSHLGLDTSPSKTHASEVQIHTRKRHTRHNDTNVAELWSKRLCPR</sequence>
<accession>A0A5K3FJ82</accession>
<organism evidence="2">
    <name type="scientific">Mesocestoides corti</name>
    <name type="common">Flatworm</name>
    <dbReference type="NCBI Taxonomy" id="53468"/>
    <lineage>
        <taxon>Eukaryota</taxon>
        <taxon>Metazoa</taxon>
        <taxon>Spiralia</taxon>
        <taxon>Lophotrochozoa</taxon>
        <taxon>Platyhelminthes</taxon>
        <taxon>Cestoda</taxon>
        <taxon>Eucestoda</taxon>
        <taxon>Cyclophyllidea</taxon>
        <taxon>Mesocestoididae</taxon>
        <taxon>Mesocestoides</taxon>
    </lineage>
</organism>
<feature type="region of interest" description="Disordered" evidence="1">
    <location>
        <begin position="29"/>
        <end position="53"/>
    </location>
</feature>
<evidence type="ECO:0000256" key="1">
    <source>
        <dbReference type="SAM" id="MobiDB-lite"/>
    </source>
</evidence>
<evidence type="ECO:0000313" key="2">
    <source>
        <dbReference type="WBParaSite" id="MCU_008665-RA"/>
    </source>
</evidence>
<protein>
    <submittedName>
        <fullName evidence="2">Uncharacterized protein</fullName>
    </submittedName>
</protein>
<reference evidence="2" key="1">
    <citation type="submission" date="2019-11" db="UniProtKB">
        <authorList>
            <consortium name="WormBaseParasite"/>
        </authorList>
    </citation>
    <scope>IDENTIFICATION</scope>
</reference>